<gene>
    <name evidence="6" type="ORF">EDC62_2584</name>
</gene>
<dbReference type="SUPFAM" id="SSF116734">
    <property type="entry name" value="DNA methylase specificity domain"/>
    <property type="match status" value="2"/>
</dbReference>
<dbReference type="EMBL" id="RKQL01000008">
    <property type="protein sequence ID" value="RPE62885.1"/>
    <property type="molecule type" value="Genomic_DNA"/>
</dbReference>
<organism evidence="6 7">
    <name type="scientific">Tibeticola sediminis</name>
    <dbReference type="NCBI Taxonomy" id="1917811"/>
    <lineage>
        <taxon>Bacteria</taxon>
        <taxon>Pseudomonadati</taxon>
        <taxon>Pseudomonadota</taxon>
        <taxon>Betaproteobacteria</taxon>
        <taxon>Burkholderiales</taxon>
        <taxon>Comamonadaceae</taxon>
        <taxon>Tibeticola</taxon>
    </lineage>
</organism>
<dbReference type="PANTHER" id="PTHR30408">
    <property type="entry name" value="TYPE-1 RESTRICTION ENZYME ECOKI SPECIFICITY PROTEIN"/>
    <property type="match status" value="1"/>
</dbReference>
<dbReference type="CDD" id="cd17495">
    <property type="entry name" value="RMtype1_S_Cep9333ORF4827P-TRD2-CR2_like"/>
    <property type="match status" value="1"/>
</dbReference>
<comment type="similarity">
    <text evidence="1">Belongs to the type-I restriction system S methylase family.</text>
</comment>
<dbReference type="GO" id="GO:0009307">
    <property type="term" value="P:DNA restriction-modification system"/>
    <property type="evidence" value="ECO:0007669"/>
    <property type="project" value="UniProtKB-KW"/>
</dbReference>
<sequence>MVGEWREATVGEFTPFDYGKGLPEHRRNLSGEVPVFGSNGVVGFHDKALTCSQTVIIGRKGTVGAVHYSPKPCWPIDTTFYVIDPDPDVLRFKYYLLNSLGLEHMNADSAVPGLNRDAAHARKILVPHLPEQRTIAHILGTLDDKIELNRKQNETLEAMARALFKAWFVDFEPVRAKIEGRWQRGQSLPGLPAHLYDLFPDRLVESELGEIPEGWEVISVDTEFDITMGQSPPGSTYNDIGEGLPFYQGRADFEFRFPKRRVFCTAPTRLAKIGDTLVSVRAPVGDINMALEDCAIGRGVAAVRHKTGSRSYTYHFMSSISDIFARFDAEGTVFGSIGKKDFHSISHVKPPRDLVLTYEKLAANLDDEVEKNEQESRTLAQLRDTLLPKLISGALRVKDAERFLEART</sequence>
<evidence type="ECO:0000313" key="7">
    <source>
        <dbReference type="Proteomes" id="UP000272193"/>
    </source>
</evidence>
<dbReference type="Pfam" id="PF01420">
    <property type="entry name" value="Methylase_S"/>
    <property type="match status" value="1"/>
</dbReference>
<feature type="domain" description="Type I restriction modification DNA specificity" evidence="5">
    <location>
        <begin position="4"/>
        <end position="157"/>
    </location>
</feature>
<accession>A0A3N4U3L4</accession>
<keyword evidence="7" id="KW-1185">Reference proteome</keyword>
<proteinExistence type="inferred from homology"/>
<dbReference type="PANTHER" id="PTHR30408:SF13">
    <property type="entry name" value="TYPE I RESTRICTION ENZYME HINDI SPECIFICITY SUBUNIT"/>
    <property type="match status" value="1"/>
</dbReference>
<dbReference type="InterPro" id="IPR000055">
    <property type="entry name" value="Restrct_endonuc_typeI_TRD"/>
</dbReference>
<evidence type="ECO:0000313" key="6">
    <source>
        <dbReference type="EMBL" id="RPE62885.1"/>
    </source>
</evidence>
<dbReference type="InterPro" id="IPR052021">
    <property type="entry name" value="Type-I_RS_S_subunit"/>
</dbReference>
<dbReference type="CDD" id="cd17267">
    <property type="entry name" value="RMtype1_S_EcoAO83I-TRD1-CR1_like"/>
    <property type="match status" value="1"/>
</dbReference>
<dbReference type="AlphaFoldDB" id="A0A3N4U3L4"/>
<evidence type="ECO:0000256" key="2">
    <source>
        <dbReference type="ARBA" id="ARBA00022747"/>
    </source>
</evidence>
<keyword evidence="2" id="KW-0680">Restriction system</keyword>
<dbReference type="RefSeq" id="WP_211331018.1">
    <property type="nucleotide sequence ID" value="NZ_RKQL01000008.1"/>
</dbReference>
<evidence type="ECO:0000259" key="5">
    <source>
        <dbReference type="Pfam" id="PF01420"/>
    </source>
</evidence>
<protein>
    <submittedName>
        <fullName evidence="6">Type I restriction enzyme S subunit</fullName>
    </submittedName>
</protein>
<dbReference type="Proteomes" id="UP000272193">
    <property type="component" value="Unassembled WGS sequence"/>
</dbReference>
<comment type="caution">
    <text evidence="6">The sequence shown here is derived from an EMBL/GenBank/DDBJ whole genome shotgun (WGS) entry which is preliminary data.</text>
</comment>
<evidence type="ECO:0000256" key="4">
    <source>
        <dbReference type="SAM" id="Coils"/>
    </source>
</evidence>
<keyword evidence="4" id="KW-0175">Coiled coil</keyword>
<evidence type="ECO:0000256" key="3">
    <source>
        <dbReference type="ARBA" id="ARBA00023125"/>
    </source>
</evidence>
<keyword evidence="3" id="KW-0238">DNA-binding</keyword>
<feature type="coiled-coil region" evidence="4">
    <location>
        <begin position="355"/>
        <end position="385"/>
    </location>
</feature>
<reference evidence="6 7" key="1">
    <citation type="submission" date="2018-11" db="EMBL/GenBank/DDBJ databases">
        <title>Genomic Encyclopedia of Type Strains, Phase IV (KMG-IV): sequencing the most valuable type-strain genomes for metagenomic binning, comparative biology and taxonomic classification.</title>
        <authorList>
            <person name="Goeker M."/>
        </authorList>
    </citation>
    <scope>NUCLEOTIDE SEQUENCE [LARGE SCALE GENOMIC DNA]</scope>
    <source>
        <strain evidence="6 7">DSM 101684</strain>
    </source>
</reference>
<name>A0A3N4U3L4_9BURK</name>
<evidence type="ECO:0000256" key="1">
    <source>
        <dbReference type="ARBA" id="ARBA00010923"/>
    </source>
</evidence>
<dbReference type="InterPro" id="IPR044946">
    <property type="entry name" value="Restrct_endonuc_typeI_TRD_sf"/>
</dbReference>
<dbReference type="GO" id="GO:0003677">
    <property type="term" value="F:DNA binding"/>
    <property type="evidence" value="ECO:0007669"/>
    <property type="project" value="UniProtKB-KW"/>
</dbReference>
<dbReference type="Gene3D" id="3.90.220.20">
    <property type="entry name" value="DNA methylase specificity domains"/>
    <property type="match status" value="2"/>
</dbReference>